<dbReference type="Gene3D" id="3.10.560.10">
    <property type="entry name" value="Outer membrane lipoprotein wza domain like"/>
    <property type="match status" value="2"/>
</dbReference>
<dbReference type="EMBL" id="BX569690">
    <property type="protein sequence ID" value="CAE06935.1"/>
    <property type="molecule type" value="Genomic_DNA"/>
</dbReference>
<dbReference type="AlphaFoldDB" id="Q7U939"/>
<dbReference type="PANTHER" id="PTHR33619:SF3">
    <property type="entry name" value="POLYSACCHARIDE EXPORT PROTEIN GFCE-RELATED"/>
    <property type="match status" value="1"/>
</dbReference>
<sequence length="398" mass="43326">MFRSWLSIGALAASLVLTPLSLRAQPESSETSQAPSLTSEERSRVSFDAYILGPGDGLDIELLDLPELSGRVIIGPDGTIYLPRLRALYVEGLTIEELRLFLTEQFRPYVRDPEVYIRPVRYRPIRVYVGGEVKRPGYYSLSKDNELQRISESAEQTTLDGLSAPGTSRGGLNQVPGGATAITSGGGLSTFGLQFPTVFDAIRAAQGITPFTDLSKVQVTRRQAASSGGGRIRTNLNFLSLITTGDESQNIRLFDGDVVSVAKSPEVLREQLLKAGQTNLTPQFMQVYVSGRVRNPGAVTLPQGSSLVQAIDLAGGTKLLHGKVEFIRFNREGEIDRRIFGFKSDAPADDYRNPVLMAGDVVRLRESIASAGIEVLNEITAPAVGLYSVYSIYRDIQP</sequence>
<feature type="chain" id="PRO_5004295231" description="Polysaccharide export protein" evidence="2">
    <location>
        <begin position="25"/>
        <end position="398"/>
    </location>
</feature>
<dbReference type="HOGENOM" id="CLU_022181_0_0_3"/>
<reference evidence="5 6" key="1">
    <citation type="journal article" date="2003" name="Nature">
        <title>The genome of a motile marine Synechococcus.</title>
        <authorList>
            <person name="Palenik B."/>
            <person name="Brahamsha B."/>
            <person name="Larimer F."/>
            <person name="Land M."/>
            <person name="Hauser L."/>
            <person name="Chain P."/>
            <person name="Lamerdin J."/>
            <person name="Regala W."/>
            <person name="Allen E.A."/>
            <person name="McCarren J."/>
            <person name="Paulsen I."/>
            <person name="Dufresne A."/>
            <person name="Partensky F."/>
            <person name="Webb E."/>
            <person name="Waterbury J."/>
        </authorList>
    </citation>
    <scope>NUCLEOTIDE SEQUENCE [LARGE SCALE GENOMIC DNA]</scope>
    <source>
        <strain evidence="5 6">WH8102</strain>
    </source>
</reference>
<evidence type="ECO:0000313" key="5">
    <source>
        <dbReference type="EMBL" id="CAE06935.1"/>
    </source>
</evidence>
<evidence type="ECO:0008006" key="7">
    <source>
        <dbReference type="Google" id="ProtNLM"/>
    </source>
</evidence>
<evidence type="ECO:0000313" key="6">
    <source>
        <dbReference type="Proteomes" id="UP000001422"/>
    </source>
</evidence>
<accession>Q7U939</accession>
<dbReference type="KEGG" id="syw:SYNW0420"/>
<evidence type="ECO:0000256" key="2">
    <source>
        <dbReference type="SAM" id="SignalP"/>
    </source>
</evidence>
<evidence type="ECO:0000259" key="3">
    <source>
        <dbReference type="Pfam" id="PF02563"/>
    </source>
</evidence>
<feature type="domain" description="Polysaccharide export protein N-terminal" evidence="3">
    <location>
        <begin position="48"/>
        <end position="118"/>
    </location>
</feature>
<dbReference type="eggNOG" id="COG1596">
    <property type="taxonomic scope" value="Bacteria"/>
</dbReference>
<feature type="signal peptide" evidence="2">
    <location>
        <begin position="1"/>
        <end position="24"/>
    </location>
</feature>
<dbReference type="Proteomes" id="UP000001422">
    <property type="component" value="Chromosome"/>
</dbReference>
<organism evidence="5 6">
    <name type="scientific">Parasynechococcus marenigrum (strain WH8102)</name>
    <dbReference type="NCBI Taxonomy" id="84588"/>
    <lineage>
        <taxon>Bacteria</taxon>
        <taxon>Bacillati</taxon>
        <taxon>Cyanobacteriota</taxon>
        <taxon>Cyanophyceae</taxon>
        <taxon>Synechococcales</taxon>
        <taxon>Prochlorococcaceae</taxon>
        <taxon>Parasynechococcus</taxon>
        <taxon>Parasynechococcus marenigrum</taxon>
    </lineage>
</organism>
<proteinExistence type="predicted"/>
<dbReference type="Pfam" id="PF10531">
    <property type="entry name" value="SLBB"/>
    <property type="match status" value="1"/>
</dbReference>
<dbReference type="PANTHER" id="PTHR33619">
    <property type="entry name" value="POLYSACCHARIDE EXPORT PROTEIN GFCE-RELATED"/>
    <property type="match status" value="1"/>
</dbReference>
<dbReference type="GO" id="GO:0015159">
    <property type="term" value="F:polysaccharide transmembrane transporter activity"/>
    <property type="evidence" value="ECO:0007669"/>
    <property type="project" value="InterPro"/>
</dbReference>
<dbReference type="Pfam" id="PF02563">
    <property type="entry name" value="Poly_export"/>
    <property type="match status" value="1"/>
</dbReference>
<dbReference type="Gene3D" id="3.30.1950.10">
    <property type="entry name" value="wza like domain"/>
    <property type="match status" value="1"/>
</dbReference>
<dbReference type="InterPro" id="IPR049712">
    <property type="entry name" value="Poly_export"/>
</dbReference>
<evidence type="ECO:0000256" key="1">
    <source>
        <dbReference type="ARBA" id="ARBA00022729"/>
    </source>
</evidence>
<gene>
    <name evidence="5" type="ordered locus">SYNW0420</name>
</gene>
<keyword evidence="1 2" id="KW-0732">Signal</keyword>
<dbReference type="InterPro" id="IPR003715">
    <property type="entry name" value="Poly_export_N"/>
</dbReference>
<dbReference type="InterPro" id="IPR019554">
    <property type="entry name" value="Soluble_ligand-bd"/>
</dbReference>
<dbReference type="STRING" id="84588.SYNW0420"/>
<dbReference type="RefSeq" id="WP_011127294.1">
    <property type="nucleotide sequence ID" value="NC_005070.1"/>
</dbReference>
<evidence type="ECO:0000259" key="4">
    <source>
        <dbReference type="Pfam" id="PF10531"/>
    </source>
</evidence>
<feature type="domain" description="Soluble ligand binding" evidence="4">
    <location>
        <begin position="287"/>
        <end position="331"/>
    </location>
</feature>
<protein>
    <recommendedName>
        <fullName evidence="7">Polysaccharide export protein</fullName>
    </recommendedName>
</protein>
<name>Q7U939_PARMW</name>
<keyword evidence="6" id="KW-1185">Reference proteome</keyword>